<keyword evidence="2" id="KW-1185">Reference proteome</keyword>
<sequence>MSRSGRPVSCFNTVWTLQTQGRPFLQPPTTLLRLIQSPPIRRPCQYTGFFSTLTPYCRTTMNSQVCQNYSTKVEAVVNSLANLHLRASYTYLPETEH</sequence>
<reference evidence="1" key="1">
    <citation type="submission" date="2023-06" db="EMBL/GenBank/DDBJ databases">
        <title>Reference genome for the Northern bat (Eptesicus nilssonii), a most northern bat species.</title>
        <authorList>
            <person name="Laine V.N."/>
            <person name="Pulliainen A.T."/>
            <person name="Lilley T.M."/>
        </authorList>
    </citation>
    <scope>NUCLEOTIDE SEQUENCE</scope>
    <source>
        <strain evidence="1">BLF_Eptnil</strain>
        <tissue evidence="1">Kidney</tissue>
    </source>
</reference>
<gene>
    <name evidence="1" type="ORF">QTO34_001266</name>
</gene>
<dbReference type="Gene3D" id="1.20.1260.10">
    <property type="match status" value="1"/>
</dbReference>
<dbReference type="InterPro" id="IPR009078">
    <property type="entry name" value="Ferritin-like_SF"/>
</dbReference>
<dbReference type="Proteomes" id="UP001177744">
    <property type="component" value="Unassembled WGS sequence"/>
</dbReference>
<evidence type="ECO:0000313" key="2">
    <source>
        <dbReference type="Proteomes" id="UP001177744"/>
    </source>
</evidence>
<organism evidence="1 2">
    <name type="scientific">Cnephaeus nilssonii</name>
    <name type="common">Northern bat</name>
    <name type="synonym">Eptesicus nilssonii</name>
    <dbReference type="NCBI Taxonomy" id="3371016"/>
    <lineage>
        <taxon>Eukaryota</taxon>
        <taxon>Metazoa</taxon>
        <taxon>Chordata</taxon>
        <taxon>Craniata</taxon>
        <taxon>Vertebrata</taxon>
        <taxon>Euteleostomi</taxon>
        <taxon>Mammalia</taxon>
        <taxon>Eutheria</taxon>
        <taxon>Laurasiatheria</taxon>
        <taxon>Chiroptera</taxon>
        <taxon>Yangochiroptera</taxon>
        <taxon>Vespertilionidae</taxon>
        <taxon>Cnephaeus</taxon>
    </lineage>
</organism>
<dbReference type="AlphaFoldDB" id="A0AA40HVJ0"/>
<evidence type="ECO:0000313" key="1">
    <source>
        <dbReference type="EMBL" id="KAK1338154.1"/>
    </source>
</evidence>
<accession>A0AA40HVJ0</accession>
<dbReference type="InterPro" id="IPR012347">
    <property type="entry name" value="Ferritin-like"/>
</dbReference>
<proteinExistence type="predicted"/>
<comment type="caution">
    <text evidence="1">The sequence shown here is derived from an EMBL/GenBank/DDBJ whole genome shotgun (WGS) entry which is preliminary data.</text>
</comment>
<dbReference type="SUPFAM" id="SSF47240">
    <property type="entry name" value="Ferritin-like"/>
    <property type="match status" value="1"/>
</dbReference>
<protein>
    <submittedName>
        <fullName evidence="1">Uncharacterized protein</fullName>
    </submittedName>
</protein>
<name>A0AA40HVJ0_CNENI</name>
<dbReference type="EMBL" id="JAULJE010000010">
    <property type="protein sequence ID" value="KAK1338154.1"/>
    <property type="molecule type" value="Genomic_DNA"/>
</dbReference>